<comment type="pathway">
    <text evidence="1 7 8">Carbohydrate degradation; glycolysis; D-glyceraldehyde 3-phosphate and glycerone phosphate from D-glucose: step 2/4.</text>
</comment>
<keyword evidence="10" id="KW-1185">Reference proteome</keyword>
<dbReference type="EMBL" id="CDRZ01000024">
    <property type="protein sequence ID" value="CEO87714.1"/>
    <property type="molecule type" value="Genomic_DNA"/>
</dbReference>
<protein>
    <recommendedName>
        <fullName evidence="7">Glucose-6-phosphate isomerase</fullName>
        <shortName evidence="7">GPI</shortName>
        <ecNumber evidence="7">5.3.1.9</ecNumber>
    </recommendedName>
    <alternativeName>
        <fullName evidence="7">Phosphoglucose isomerase</fullName>
        <shortName evidence="7">PGI</shortName>
    </alternativeName>
    <alternativeName>
        <fullName evidence="7">Phosphohexose isomerase</fullName>
        <shortName evidence="7">PHI</shortName>
    </alternativeName>
</protein>
<dbReference type="Pfam" id="PF00342">
    <property type="entry name" value="PGI"/>
    <property type="match status" value="1"/>
</dbReference>
<dbReference type="PROSITE" id="PS51463">
    <property type="entry name" value="P_GLUCOSE_ISOMERASE_3"/>
    <property type="match status" value="1"/>
</dbReference>
<keyword evidence="3 7" id="KW-0312">Gluconeogenesis</keyword>
<keyword evidence="4 7" id="KW-0324">Glycolysis</keyword>
<organism evidence="9 10">
    <name type="scientific">Syntrophaceticus schinkii</name>
    <dbReference type="NCBI Taxonomy" id="499207"/>
    <lineage>
        <taxon>Bacteria</taxon>
        <taxon>Bacillati</taxon>
        <taxon>Bacillota</taxon>
        <taxon>Clostridia</taxon>
        <taxon>Thermoanaerobacterales</taxon>
        <taxon>Thermoanaerobacterales Family III. Incertae Sedis</taxon>
        <taxon>Syntrophaceticus</taxon>
    </lineage>
</organism>
<dbReference type="AlphaFoldDB" id="A0A0B7MB24"/>
<dbReference type="PANTHER" id="PTHR11469">
    <property type="entry name" value="GLUCOSE-6-PHOSPHATE ISOMERASE"/>
    <property type="match status" value="1"/>
</dbReference>
<dbReference type="InterPro" id="IPR001672">
    <property type="entry name" value="G6P_Isomerase"/>
</dbReference>
<evidence type="ECO:0000256" key="3">
    <source>
        <dbReference type="ARBA" id="ARBA00022432"/>
    </source>
</evidence>
<feature type="active site" evidence="7">
    <location>
        <position position="307"/>
    </location>
</feature>
<dbReference type="CDD" id="cd05016">
    <property type="entry name" value="SIS_PGI_2"/>
    <property type="match status" value="1"/>
</dbReference>
<dbReference type="GO" id="GO:0006096">
    <property type="term" value="P:glycolytic process"/>
    <property type="evidence" value="ECO:0007669"/>
    <property type="project" value="UniProtKB-UniRule"/>
</dbReference>
<evidence type="ECO:0000256" key="5">
    <source>
        <dbReference type="ARBA" id="ARBA00023235"/>
    </source>
</evidence>
<proteinExistence type="inferred from homology"/>
<dbReference type="InterPro" id="IPR035482">
    <property type="entry name" value="SIS_PGI_2"/>
</dbReference>
<evidence type="ECO:0000256" key="1">
    <source>
        <dbReference type="ARBA" id="ARBA00004926"/>
    </source>
</evidence>
<comment type="similarity">
    <text evidence="2 7 8">Belongs to the GPI family.</text>
</comment>
<dbReference type="InterPro" id="IPR035476">
    <property type="entry name" value="SIS_PGI_1"/>
</dbReference>
<dbReference type="OrthoDB" id="140919at2"/>
<feature type="active site" evidence="7">
    <location>
        <position position="421"/>
    </location>
</feature>
<keyword evidence="5 7" id="KW-0413">Isomerase</keyword>
<dbReference type="GO" id="GO:0048029">
    <property type="term" value="F:monosaccharide binding"/>
    <property type="evidence" value="ECO:0007669"/>
    <property type="project" value="TreeGrafter"/>
</dbReference>
<dbReference type="PROSITE" id="PS00174">
    <property type="entry name" value="P_GLUCOSE_ISOMERASE_2"/>
    <property type="match status" value="1"/>
</dbReference>
<accession>A0A0B7MB24</accession>
<dbReference type="InterPro" id="IPR018189">
    <property type="entry name" value="Phosphoglucose_isomerase_CS"/>
</dbReference>
<evidence type="ECO:0000256" key="2">
    <source>
        <dbReference type="ARBA" id="ARBA00006604"/>
    </source>
</evidence>
<dbReference type="SUPFAM" id="SSF53697">
    <property type="entry name" value="SIS domain"/>
    <property type="match status" value="1"/>
</dbReference>
<dbReference type="GO" id="GO:0004347">
    <property type="term" value="F:glucose-6-phosphate isomerase activity"/>
    <property type="evidence" value="ECO:0007669"/>
    <property type="project" value="UniProtKB-UniRule"/>
</dbReference>
<dbReference type="GO" id="GO:0005829">
    <property type="term" value="C:cytosol"/>
    <property type="evidence" value="ECO:0007669"/>
    <property type="project" value="TreeGrafter"/>
</dbReference>
<dbReference type="HAMAP" id="MF_00473">
    <property type="entry name" value="G6P_isomerase"/>
    <property type="match status" value="1"/>
</dbReference>
<keyword evidence="7" id="KW-0963">Cytoplasm</keyword>
<dbReference type="GO" id="GO:0097367">
    <property type="term" value="F:carbohydrate derivative binding"/>
    <property type="evidence" value="ECO:0007669"/>
    <property type="project" value="InterPro"/>
</dbReference>
<dbReference type="InterPro" id="IPR046348">
    <property type="entry name" value="SIS_dom_sf"/>
</dbReference>
<evidence type="ECO:0000313" key="9">
    <source>
        <dbReference type="EMBL" id="CEO87714.1"/>
    </source>
</evidence>
<evidence type="ECO:0000313" key="10">
    <source>
        <dbReference type="Proteomes" id="UP000046155"/>
    </source>
</evidence>
<sequence>MDELMRIDTGHLVNPGGKGKLELSSTTVSTFQKFQEDLRRQRTPITLSFLDNGTINEIKSTAIRLREKYENVLVLGIGGSALGTKAILEFIKGPYHQLEGHSPRIFVLDNIDPAPAAQLERLLDFRKTALIYTSKSGSTPETAANFIYYYKKYKEAGGDDRDIVIICDAKDNGINRIARKLGCSMFHFPPDLQGRYSVLSPVGFFPAELAGIDCQELLEGAAAVQRALTTAPPEENPLMVLGGYLYRYSREGRSTHVLFNYSNLLVEFGLWFMQLWAESLGKKETLAGEEVRVGATPLSCLGATDQHSLLQLFKEGPADKVYGFVKIDQAPDDLKITGAFPDEVEYAYFDGHTMQEQLHIEQLATEVSLVNAGHPCYRITLREPCAHALGALFYFYEALTIFMANLYGVNPYDQPGVEEGKHQAYALLGREDFLPRKEEFQKKLEKYHEQSRVFTIR</sequence>
<dbReference type="Gene3D" id="3.40.50.10490">
    <property type="entry name" value="Glucose-6-phosphate isomerase like protein, domain 1"/>
    <property type="match status" value="2"/>
</dbReference>
<evidence type="ECO:0000256" key="7">
    <source>
        <dbReference type="HAMAP-Rule" id="MF_00473"/>
    </source>
</evidence>
<dbReference type="PRINTS" id="PR00662">
    <property type="entry name" value="G6PISOMERASE"/>
</dbReference>
<dbReference type="UniPathway" id="UPA00109">
    <property type="reaction ID" value="UER00181"/>
</dbReference>
<dbReference type="Proteomes" id="UP000046155">
    <property type="component" value="Unassembled WGS sequence"/>
</dbReference>
<evidence type="ECO:0000256" key="6">
    <source>
        <dbReference type="ARBA" id="ARBA00029321"/>
    </source>
</evidence>
<dbReference type="CDD" id="cd05015">
    <property type="entry name" value="SIS_PGI_1"/>
    <property type="match status" value="1"/>
</dbReference>
<feature type="active site" description="Proton donor" evidence="7">
    <location>
        <position position="278"/>
    </location>
</feature>
<dbReference type="EC" id="5.3.1.9" evidence="7"/>
<dbReference type="RefSeq" id="WP_044664025.1">
    <property type="nucleotide sequence ID" value="NZ_CDRZ01000024.1"/>
</dbReference>
<dbReference type="GO" id="GO:0051156">
    <property type="term" value="P:glucose 6-phosphate metabolic process"/>
    <property type="evidence" value="ECO:0007669"/>
    <property type="project" value="TreeGrafter"/>
</dbReference>
<evidence type="ECO:0000256" key="4">
    <source>
        <dbReference type="ARBA" id="ARBA00023152"/>
    </source>
</evidence>
<comment type="subcellular location">
    <subcellularLocation>
        <location evidence="7">Cytoplasm</location>
    </subcellularLocation>
</comment>
<comment type="pathway">
    <text evidence="7">Carbohydrate biosynthesis; gluconeogenesis.</text>
</comment>
<comment type="catalytic activity">
    <reaction evidence="6 7 8">
        <text>alpha-D-glucose 6-phosphate = beta-D-fructose 6-phosphate</text>
        <dbReference type="Rhea" id="RHEA:11816"/>
        <dbReference type="ChEBI" id="CHEBI:57634"/>
        <dbReference type="ChEBI" id="CHEBI:58225"/>
        <dbReference type="EC" id="5.3.1.9"/>
    </reaction>
</comment>
<dbReference type="PANTHER" id="PTHR11469:SF1">
    <property type="entry name" value="GLUCOSE-6-PHOSPHATE ISOMERASE"/>
    <property type="match status" value="1"/>
</dbReference>
<name>A0A0B7MB24_9FIRM</name>
<dbReference type="UniPathway" id="UPA00138"/>
<comment type="function">
    <text evidence="7">Catalyzes the reversible isomerization of glucose-6-phosphate to fructose-6-phosphate.</text>
</comment>
<reference evidence="10" key="1">
    <citation type="submission" date="2015-01" db="EMBL/GenBank/DDBJ databases">
        <authorList>
            <person name="Manzoor Shahid"/>
            <person name="Zubair Saima"/>
        </authorList>
    </citation>
    <scope>NUCLEOTIDE SEQUENCE [LARGE SCALE GENOMIC DNA]</scope>
    <source>
        <strain evidence="10">Sp3</strain>
    </source>
</reference>
<evidence type="ECO:0000256" key="8">
    <source>
        <dbReference type="RuleBase" id="RU000612"/>
    </source>
</evidence>
<dbReference type="GO" id="GO:0006094">
    <property type="term" value="P:gluconeogenesis"/>
    <property type="evidence" value="ECO:0007669"/>
    <property type="project" value="UniProtKB-UniRule"/>
</dbReference>
<gene>
    <name evidence="7" type="primary">pgi</name>
    <name evidence="9" type="ORF">SSCH_120024</name>
</gene>